<reference evidence="2" key="1">
    <citation type="submission" date="2016-02" db="EMBL/GenBank/DDBJ databases">
        <authorList>
            <person name="Kaur G."/>
            <person name="Nair G.R."/>
            <person name="Mayilraj S."/>
        </authorList>
    </citation>
    <scope>NUCLEOTIDE SEQUENCE [LARGE SCALE GENOMIC DNA]</scope>
    <source>
        <strain evidence="2">GA-15</strain>
    </source>
</reference>
<name>A0A177IEL3_9CORY</name>
<dbReference type="AlphaFoldDB" id="A0A177IEL3"/>
<gene>
    <name evidence="1" type="ORF">AYJ05_03445</name>
</gene>
<dbReference type="Proteomes" id="UP000076947">
    <property type="component" value="Unassembled WGS sequence"/>
</dbReference>
<evidence type="ECO:0000313" key="2">
    <source>
        <dbReference type="Proteomes" id="UP000076947"/>
    </source>
</evidence>
<keyword evidence="2" id="KW-1185">Reference proteome</keyword>
<sequence length="67" mass="7504">MEIQQHALADLKSFLQYLFGSTKIGQRTQFLKGSEIQTADEKAGVHFQTVMFGLGNQNLFSSLTVRP</sequence>
<organism evidence="1 2">
    <name type="scientific">Corynebacterium stationis</name>
    <dbReference type="NCBI Taxonomy" id="1705"/>
    <lineage>
        <taxon>Bacteria</taxon>
        <taxon>Bacillati</taxon>
        <taxon>Actinomycetota</taxon>
        <taxon>Actinomycetes</taxon>
        <taxon>Mycobacteriales</taxon>
        <taxon>Corynebacteriaceae</taxon>
        <taxon>Corynebacterium</taxon>
    </lineage>
</organism>
<dbReference type="EMBL" id="LSTQ01000023">
    <property type="protein sequence ID" value="OAH26515.1"/>
    <property type="molecule type" value="Genomic_DNA"/>
</dbReference>
<comment type="caution">
    <text evidence="1">The sequence shown here is derived from an EMBL/GenBank/DDBJ whole genome shotgun (WGS) entry which is preliminary data.</text>
</comment>
<accession>A0A177IEL3</accession>
<evidence type="ECO:0000313" key="1">
    <source>
        <dbReference type="EMBL" id="OAH26515.1"/>
    </source>
</evidence>
<proteinExistence type="predicted"/>
<protein>
    <submittedName>
        <fullName evidence="1">Uncharacterized protein</fullName>
    </submittedName>
</protein>